<name>A0A409YD86_9AGAR</name>
<accession>A0A409YD86</accession>
<dbReference type="EMBL" id="NHYE01000977">
    <property type="protein sequence ID" value="PPR00938.1"/>
    <property type="molecule type" value="Genomic_DNA"/>
</dbReference>
<keyword evidence="2" id="KW-1185">Reference proteome</keyword>
<organism evidence="1 2">
    <name type="scientific">Gymnopilus dilepis</name>
    <dbReference type="NCBI Taxonomy" id="231916"/>
    <lineage>
        <taxon>Eukaryota</taxon>
        <taxon>Fungi</taxon>
        <taxon>Dikarya</taxon>
        <taxon>Basidiomycota</taxon>
        <taxon>Agaricomycotina</taxon>
        <taxon>Agaricomycetes</taxon>
        <taxon>Agaricomycetidae</taxon>
        <taxon>Agaricales</taxon>
        <taxon>Agaricineae</taxon>
        <taxon>Hymenogastraceae</taxon>
        <taxon>Gymnopilus</taxon>
    </lineage>
</organism>
<dbReference type="Proteomes" id="UP000284706">
    <property type="component" value="Unassembled WGS sequence"/>
</dbReference>
<reference evidence="1 2" key="1">
    <citation type="journal article" date="2018" name="Evol. Lett.">
        <title>Horizontal gene cluster transfer increased hallucinogenic mushroom diversity.</title>
        <authorList>
            <person name="Reynolds H.T."/>
            <person name="Vijayakumar V."/>
            <person name="Gluck-Thaler E."/>
            <person name="Korotkin H.B."/>
            <person name="Matheny P.B."/>
            <person name="Slot J.C."/>
        </authorList>
    </citation>
    <scope>NUCLEOTIDE SEQUENCE [LARGE SCALE GENOMIC DNA]</scope>
    <source>
        <strain evidence="1 2">SRW20</strain>
    </source>
</reference>
<sequence length="145" mass="15670">MLQTRHCVGPYTTSLVIYDAALAKVLPRLTESEAECPFWLSDVEVPGRRHIVQLIMKTVAHILTAFNATTFDLPSRNTTLSQFKVTLLRQAYRAEYGVNASGLGVPWFRGGVGPRGGLKALTVSRSEDPSGILSAGGETGSTLVH</sequence>
<dbReference type="InParanoid" id="A0A409YD86"/>
<gene>
    <name evidence="1" type="ORF">CVT26_015543</name>
</gene>
<proteinExistence type="predicted"/>
<protein>
    <submittedName>
        <fullName evidence="1">Uncharacterized protein</fullName>
    </submittedName>
</protein>
<comment type="caution">
    <text evidence="1">The sequence shown here is derived from an EMBL/GenBank/DDBJ whole genome shotgun (WGS) entry which is preliminary data.</text>
</comment>
<evidence type="ECO:0000313" key="2">
    <source>
        <dbReference type="Proteomes" id="UP000284706"/>
    </source>
</evidence>
<dbReference type="AlphaFoldDB" id="A0A409YD86"/>
<evidence type="ECO:0000313" key="1">
    <source>
        <dbReference type="EMBL" id="PPR00938.1"/>
    </source>
</evidence>